<keyword evidence="2" id="KW-0479">Metal-binding</keyword>
<organism evidence="11 12">
    <name type="scientific">Malassezia cuniculi</name>
    <dbReference type="NCBI Taxonomy" id="948313"/>
    <lineage>
        <taxon>Eukaryota</taxon>
        <taxon>Fungi</taxon>
        <taxon>Dikarya</taxon>
        <taxon>Basidiomycota</taxon>
        <taxon>Ustilaginomycotina</taxon>
        <taxon>Malasseziomycetes</taxon>
        <taxon>Malasseziales</taxon>
        <taxon>Malasseziaceae</taxon>
        <taxon>Malassezia</taxon>
    </lineage>
</organism>
<comment type="similarity">
    <text evidence="1">Belongs to the multicopper oxidase family.</text>
</comment>
<feature type="transmembrane region" description="Helical" evidence="7">
    <location>
        <begin position="12"/>
        <end position="29"/>
    </location>
</feature>
<dbReference type="Pfam" id="PF04185">
    <property type="entry name" value="Phosphoesterase"/>
    <property type="match status" value="1"/>
</dbReference>
<dbReference type="CDD" id="cd13910">
    <property type="entry name" value="CuRO_3_MCO_like_4"/>
    <property type="match status" value="1"/>
</dbReference>
<evidence type="ECO:0000313" key="11">
    <source>
        <dbReference type="EMBL" id="WFD34155.1"/>
    </source>
</evidence>
<dbReference type="EMBL" id="CP119878">
    <property type="protein sequence ID" value="WFD34155.1"/>
    <property type="molecule type" value="Genomic_DNA"/>
</dbReference>
<dbReference type="PROSITE" id="PS00080">
    <property type="entry name" value="MULTICOPPER_OXIDASE2"/>
    <property type="match status" value="1"/>
</dbReference>
<dbReference type="SUPFAM" id="SSF49503">
    <property type="entry name" value="Cupredoxins"/>
    <property type="match status" value="3"/>
</dbReference>
<evidence type="ECO:0000256" key="3">
    <source>
        <dbReference type="ARBA" id="ARBA00022801"/>
    </source>
</evidence>
<dbReference type="Proteomes" id="UP001219933">
    <property type="component" value="Chromosome 2"/>
</dbReference>
<dbReference type="CDD" id="cd04206">
    <property type="entry name" value="CuRO_1_LCC_like"/>
    <property type="match status" value="1"/>
</dbReference>
<keyword evidence="7" id="KW-0472">Membrane</keyword>
<evidence type="ECO:0000259" key="10">
    <source>
        <dbReference type="Pfam" id="PF07732"/>
    </source>
</evidence>
<keyword evidence="12" id="KW-1185">Reference proteome</keyword>
<dbReference type="InterPro" id="IPR001117">
    <property type="entry name" value="Cu-oxidase_2nd"/>
</dbReference>
<accession>A0AAF0J5K2</accession>
<reference evidence="11" key="1">
    <citation type="submission" date="2023-03" db="EMBL/GenBank/DDBJ databases">
        <title>Mating type loci evolution in Malassezia.</title>
        <authorList>
            <person name="Coelho M.A."/>
        </authorList>
    </citation>
    <scope>NUCLEOTIDE SEQUENCE</scope>
    <source>
        <strain evidence="11">CBS 11721</strain>
    </source>
</reference>
<dbReference type="InterPro" id="IPR008972">
    <property type="entry name" value="Cupredoxin"/>
</dbReference>
<dbReference type="GO" id="GO:0016491">
    <property type="term" value="F:oxidoreductase activity"/>
    <property type="evidence" value="ECO:0007669"/>
    <property type="project" value="UniProtKB-KW"/>
</dbReference>
<proteinExistence type="inferred from homology"/>
<sequence length="1313" mass="146867">MAAAQWKRARSTPVVVGAALAALIIWYFWMHTSFLQDAALDVHGRLVGISHSVPSFGVREDHGPVRLDPRFDTRAPPQERFYEMNVTRKHIAPDGIPRVMYAINDNFPGPTIEANVGDTVVVVLRNHIDDDFTFRTDLMTSRFQHVHPPGYDRKVLIHWHGLSMRDTQVMDGGGGFTSCPLQPGQEFTYRFKLHPEDVGTHWYHSHSGMSRADGLWGMLVVHARQDESLLLKQYAPRVAQNVSLEWDEEVPVAIGDHFHKPGPEFMAWYVSKWSMQGAEPVPDNGLFNGRNRFSCEHSRMVDVPCPADRFGKEVVGDHQHFRLRDDKRYRLRIVNVGAISDMVFSVDGHTLTVIEADGTLVEPITVHRVPIAPGQRYSVLLNRVETEDGAMPSRVWMRAEMAPECFQYANPHLDYTTRAVLSYSPGDKVAGQGGWFAPLRMRMRGARGRLAARTTAIRESRGLVNVLPQTRPWSANIKDAEVPEEACHDLETGYLLPLVPDPAPELDFEAGDQRVIVYVTVPKLERWGVVPMSYMNSSTWRPEGGFTGKPPLLHRISHANTSTAREWEETGVVNREWELVASPHPSRPVTIELIVNNRDDSPHPFHLHGHKFWVLDSYEIDMKYGGYGDWDGEESKMDVRRVMKRDTVVVPMRGYMRLRWRADNPGVWAFHCHMLVHLASGMAMSFVEMPEVLQATALVQLLWLSLVAAAAAAAAAAEGLKQIEHIVLFMQENRAFDHYFGTMAGVRGFKDANVALSGSNVFRQRVDGSILFGGPPLGVDVLEPFYLNHAGGDWRERTQCMVAGTNKWEPNHEAWHNGAGDQWALKNSPYSIGYLRREDLPVHFALAEGFVVGDAYHEGIISGTNPNRVIWLSGTMNPDGDPRQVGGPLVENSNTPQCGTSATGEPINCMPLRWKTVPERLEEAGISWQIYQDNNSYIDNPLVFWEQYQKSGKDTRLAEGALRFLGLERFLADARRGALPEVSYVVGHQYLTEHPPFTVADGAWLQREVANAVMQSPKYNSTVLIVSYDETGGWADHVMAPHAPQGTAREWMVDPYNAALGEQPIGPGFRVPFYIVSPWTRRGGVFTEVASHESQVLFLEEWARARGKDFHVQEMNPWRRAHMSTLVNAFDFERPDYSAVALPAVQAPSRDAQGRYNGAIACLARFLGFVLPPIPYGRQGRVQVERGRKRMRGELTEGRYIEITHAGGALGVRNGTLRAGEGEGELFVVHWRGRAPGDQRFYMTTARGEYVTRALGLGGEEAAVEVTIATLGGARGYTVTEEGTGRQLRVEGDGGVSWATHGEGSVFELISVT</sequence>
<evidence type="ECO:0000256" key="4">
    <source>
        <dbReference type="ARBA" id="ARBA00023002"/>
    </source>
</evidence>
<dbReference type="InterPro" id="IPR011707">
    <property type="entry name" value="Cu-oxidase-like_N"/>
</dbReference>
<keyword evidence="7" id="KW-0812">Transmembrane</keyword>
<dbReference type="CDD" id="cd13886">
    <property type="entry name" value="CuRO_2_MCO_like_1"/>
    <property type="match status" value="1"/>
</dbReference>
<feature type="domain" description="Plastocyanin-like" evidence="8">
    <location>
        <begin position="248"/>
        <end position="424"/>
    </location>
</feature>
<name>A0AAF0J5K2_9BASI</name>
<dbReference type="InterPro" id="IPR033138">
    <property type="entry name" value="Cu_oxidase_CS"/>
</dbReference>
<evidence type="ECO:0000313" key="12">
    <source>
        <dbReference type="Proteomes" id="UP001219933"/>
    </source>
</evidence>
<dbReference type="Gene3D" id="3.40.720.10">
    <property type="entry name" value="Alkaline Phosphatase, subunit A"/>
    <property type="match status" value="2"/>
</dbReference>
<evidence type="ECO:0000259" key="9">
    <source>
        <dbReference type="Pfam" id="PF07731"/>
    </source>
</evidence>
<dbReference type="PANTHER" id="PTHR11709">
    <property type="entry name" value="MULTI-COPPER OXIDASE"/>
    <property type="match status" value="1"/>
</dbReference>
<dbReference type="EC" id="3.1.4.3" evidence="11"/>
<dbReference type="InterPro" id="IPR045087">
    <property type="entry name" value="Cu-oxidase_fam"/>
</dbReference>
<evidence type="ECO:0000256" key="7">
    <source>
        <dbReference type="SAM" id="Phobius"/>
    </source>
</evidence>
<gene>
    <name evidence="11" type="ORF">MCUN1_000991</name>
</gene>
<dbReference type="GO" id="GO:0005507">
    <property type="term" value="F:copper ion binding"/>
    <property type="evidence" value="ECO:0007669"/>
    <property type="project" value="InterPro"/>
</dbReference>
<evidence type="ECO:0000256" key="5">
    <source>
        <dbReference type="ARBA" id="ARBA00023008"/>
    </source>
</evidence>
<dbReference type="Pfam" id="PF07731">
    <property type="entry name" value="Cu-oxidase_2"/>
    <property type="match status" value="1"/>
</dbReference>
<dbReference type="InterPro" id="IPR002355">
    <property type="entry name" value="Cu_oxidase_Cu_BS"/>
</dbReference>
<dbReference type="InterPro" id="IPR017850">
    <property type="entry name" value="Alkaline_phosphatase_core_sf"/>
</dbReference>
<keyword evidence="7" id="KW-1133">Transmembrane helix</keyword>
<dbReference type="InterPro" id="IPR007312">
    <property type="entry name" value="Phosphoesterase"/>
</dbReference>
<evidence type="ECO:0000256" key="2">
    <source>
        <dbReference type="ARBA" id="ARBA00022723"/>
    </source>
</evidence>
<evidence type="ECO:0000256" key="6">
    <source>
        <dbReference type="ARBA" id="ARBA00023180"/>
    </source>
</evidence>
<feature type="domain" description="Plastocyanin-like" evidence="10">
    <location>
        <begin position="152"/>
        <end position="225"/>
    </location>
</feature>
<dbReference type="Pfam" id="PF07732">
    <property type="entry name" value="Cu-oxidase_3"/>
    <property type="match status" value="2"/>
</dbReference>
<dbReference type="CDD" id="cd16014">
    <property type="entry name" value="PLC"/>
    <property type="match status" value="1"/>
</dbReference>
<evidence type="ECO:0000259" key="8">
    <source>
        <dbReference type="Pfam" id="PF00394"/>
    </source>
</evidence>
<keyword evidence="3 11" id="KW-0378">Hydrolase</keyword>
<keyword evidence="6" id="KW-0325">Glycoprotein</keyword>
<keyword evidence="4" id="KW-0560">Oxidoreductase</keyword>
<dbReference type="Pfam" id="PF00394">
    <property type="entry name" value="Cu-oxidase"/>
    <property type="match status" value="1"/>
</dbReference>
<dbReference type="PROSITE" id="PS00079">
    <property type="entry name" value="MULTICOPPER_OXIDASE1"/>
    <property type="match status" value="1"/>
</dbReference>
<dbReference type="Gene3D" id="2.60.40.420">
    <property type="entry name" value="Cupredoxins - blue copper proteins"/>
    <property type="match status" value="3"/>
</dbReference>
<feature type="domain" description="Plastocyanin-like" evidence="10">
    <location>
        <begin position="86"/>
        <end position="134"/>
    </location>
</feature>
<keyword evidence="5" id="KW-0186">Copper</keyword>
<dbReference type="GO" id="GO:0034480">
    <property type="term" value="F:phosphatidylcholine phospholipase C activity"/>
    <property type="evidence" value="ECO:0007669"/>
    <property type="project" value="UniProtKB-EC"/>
</dbReference>
<dbReference type="InterPro" id="IPR011706">
    <property type="entry name" value="Cu-oxidase_C"/>
</dbReference>
<protein>
    <submittedName>
        <fullName evidence="11">Phospholipase C</fullName>
        <ecNumber evidence="11">3.1.4.3</ecNumber>
    </submittedName>
</protein>
<evidence type="ECO:0000256" key="1">
    <source>
        <dbReference type="ARBA" id="ARBA00010609"/>
    </source>
</evidence>
<dbReference type="PANTHER" id="PTHR11709:SF511">
    <property type="entry name" value="LACCASE"/>
    <property type="match status" value="1"/>
</dbReference>
<feature type="domain" description="Plastocyanin-like" evidence="9">
    <location>
        <begin position="589"/>
        <end position="691"/>
    </location>
</feature>